<dbReference type="Proteomes" id="UP000017836">
    <property type="component" value="Unassembled WGS sequence"/>
</dbReference>
<feature type="compositionally biased region" description="Basic and acidic residues" evidence="1">
    <location>
        <begin position="10"/>
        <end position="24"/>
    </location>
</feature>
<protein>
    <submittedName>
        <fullName evidence="2">Uncharacterized protein</fullName>
    </submittedName>
</protein>
<feature type="region of interest" description="Disordered" evidence="1">
    <location>
        <begin position="1"/>
        <end position="24"/>
    </location>
</feature>
<reference evidence="3" key="1">
    <citation type="journal article" date="2013" name="Science">
        <title>The Amborella genome and the evolution of flowering plants.</title>
        <authorList>
            <consortium name="Amborella Genome Project"/>
        </authorList>
    </citation>
    <scope>NUCLEOTIDE SEQUENCE [LARGE SCALE GENOMIC DNA]</scope>
</reference>
<organism evidence="2 3">
    <name type="scientific">Amborella trichopoda</name>
    <dbReference type="NCBI Taxonomy" id="13333"/>
    <lineage>
        <taxon>Eukaryota</taxon>
        <taxon>Viridiplantae</taxon>
        <taxon>Streptophyta</taxon>
        <taxon>Embryophyta</taxon>
        <taxon>Tracheophyta</taxon>
        <taxon>Spermatophyta</taxon>
        <taxon>Magnoliopsida</taxon>
        <taxon>Amborellales</taxon>
        <taxon>Amborellaceae</taxon>
        <taxon>Amborella</taxon>
    </lineage>
</organism>
<evidence type="ECO:0000313" key="2">
    <source>
        <dbReference type="EMBL" id="ERN09160.1"/>
    </source>
</evidence>
<dbReference type="AlphaFoldDB" id="W1PPR1"/>
<gene>
    <name evidence="2" type="ORF">AMTR_s00014p00223740</name>
</gene>
<dbReference type="EMBL" id="KI393051">
    <property type="protein sequence ID" value="ERN09160.1"/>
    <property type="molecule type" value="Genomic_DNA"/>
</dbReference>
<dbReference type="HOGENOM" id="CLU_173549_0_0_1"/>
<proteinExistence type="predicted"/>
<keyword evidence="3" id="KW-1185">Reference proteome</keyword>
<sequence>MASEVTKGSQTREKKDKRDRSQDPLAAVEKRVVLLEIAVGDGQDRFTEISATIEGLEAGLEDLKNGLLGTLNEALDTQHKERVSLEDKLVAVLGKLQEQVNELRGTSSYARRLLVLEAW</sequence>
<name>W1PPR1_AMBTC</name>
<evidence type="ECO:0000256" key="1">
    <source>
        <dbReference type="SAM" id="MobiDB-lite"/>
    </source>
</evidence>
<accession>W1PPR1</accession>
<dbReference type="Gramene" id="ERN09160">
    <property type="protein sequence ID" value="ERN09160"/>
    <property type="gene ID" value="AMTR_s00014p00223740"/>
</dbReference>
<evidence type="ECO:0000313" key="3">
    <source>
        <dbReference type="Proteomes" id="UP000017836"/>
    </source>
</evidence>